<evidence type="ECO:0000256" key="5">
    <source>
        <dbReference type="ARBA" id="ARBA00022989"/>
    </source>
</evidence>
<feature type="signal peptide" evidence="8">
    <location>
        <begin position="1"/>
        <end position="23"/>
    </location>
</feature>
<evidence type="ECO:0000256" key="7">
    <source>
        <dbReference type="SAM" id="Phobius"/>
    </source>
</evidence>
<dbReference type="Gene3D" id="1.20.1530.20">
    <property type="match status" value="1"/>
</dbReference>
<feature type="chain" id="PRO_5040397551" description="Ileal sodium/bile acid cotransporter" evidence="8">
    <location>
        <begin position="24"/>
        <end position="498"/>
    </location>
</feature>
<evidence type="ECO:0000256" key="4">
    <source>
        <dbReference type="ARBA" id="ARBA00022847"/>
    </source>
</evidence>
<feature type="transmembrane region" description="Helical" evidence="7">
    <location>
        <begin position="187"/>
        <end position="211"/>
    </location>
</feature>
<evidence type="ECO:0000256" key="2">
    <source>
        <dbReference type="ARBA" id="ARBA00006528"/>
    </source>
</evidence>
<evidence type="ECO:0000256" key="3">
    <source>
        <dbReference type="ARBA" id="ARBA00022692"/>
    </source>
</evidence>
<evidence type="ECO:0000313" key="10">
    <source>
        <dbReference type="Proteomes" id="UP001142055"/>
    </source>
</evidence>
<feature type="transmembrane region" description="Helical" evidence="7">
    <location>
        <begin position="155"/>
        <end position="175"/>
    </location>
</feature>
<dbReference type="EMBL" id="JAPWDV010000002">
    <property type="protein sequence ID" value="KAJ6219241.1"/>
    <property type="molecule type" value="Genomic_DNA"/>
</dbReference>
<evidence type="ECO:0000256" key="1">
    <source>
        <dbReference type="ARBA" id="ARBA00004141"/>
    </source>
</evidence>
<evidence type="ECO:0000256" key="6">
    <source>
        <dbReference type="ARBA" id="ARBA00023136"/>
    </source>
</evidence>
<keyword evidence="4" id="KW-0769">Symport</keyword>
<dbReference type="Pfam" id="PF01758">
    <property type="entry name" value="SBF"/>
    <property type="match status" value="1"/>
</dbReference>
<dbReference type="InterPro" id="IPR038770">
    <property type="entry name" value="Na+/solute_symporter_sf"/>
</dbReference>
<dbReference type="GO" id="GO:0016020">
    <property type="term" value="C:membrane"/>
    <property type="evidence" value="ECO:0007669"/>
    <property type="project" value="UniProtKB-SubCell"/>
</dbReference>
<protein>
    <recommendedName>
        <fullName evidence="11">Ileal sodium/bile acid cotransporter</fullName>
    </recommendedName>
</protein>
<dbReference type="InterPro" id="IPR002657">
    <property type="entry name" value="BilAc:Na_symport/Acr3"/>
</dbReference>
<keyword evidence="10" id="KW-1185">Reference proteome</keyword>
<keyword evidence="4" id="KW-0813">Transport</keyword>
<gene>
    <name evidence="9" type="ORF">RDWZM_005053</name>
</gene>
<dbReference type="InterPro" id="IPR004710">
    <property type="entry name" value="Bilac:Na_transpt"/>
</dbReference>
<dbReference type="GO" id="GO:0015293">
    <property type="term" value="F:symporter activity"/>
    <property type="evidence" value="ECO:0007669"/>
    <property type="project" value="UniProtKB-KW"/>
</dbReference>
<dbReference type="PANTHER" id="PTHR10361">
    <property type="entry name" value="SODIUM-BILE ACID COTRANSPORTER"/>
    <property type="match status" value="1"/>
</dbReference>
<feature type="transmembrane region" description="Helical" evidence="7">
    <location>
        <begin position="349"/>
        <end position="371"/>
    </location>
</feature>
<evidence type="ECO:0000256" key="8">
    <source>
        <dbReference type="SAM" id="SignalP"/>
    </source>
</evidence>
<sequence>MCPFFLLTFIFSILLLLVEFTTALMSVTFSPASLNQLHEGDTRVVNFTIHFNSTLKSEQVRGSYRIIVDRPDVADVLDRKDFEITEQDITNNGKKFDGSFQVKANFLGYSRMDIQKKQSYDGIKVFDSLYDNDTLRKQSELVVSVVRDKDLLQKIFIYSVAIVVSVSYINMGCALDMGEVYQVLRRPVAPAIGFFSQYFCMPLLSFLLGAILFDETYLKLGLFVFGCSPGGGASNMWAVLLGGNLNLSITMTFLSTFLSFGMLPFWLYTLGRTIFEETATTPPSRSIFTTLGSMLIFLGIGLLIKRYVPKLANVCRRILAPFSVAMIVFIIIFGTYTNLYMFKVMTWRILLATAANVWTGMALGYGLAFIFGKPLEDLIAIAIETGIQNTGVSIVLLGLSLPQPDADLASAVPVAASIMTPIPLTIAYICIKIHKCYFSKKHMSILSTESFEKEQLKNGKPIPNTDSNMTVVDLNGDNEFDYGSNCNTKASNCNLVKA</sequence>
<proteinExistence type="inferred from homology"/>
<keyword evidence="6 7" id="KW-0472">Membrane</keyword>
<dbReference type="AlphaFoldDB" id="A0A9Q0M4U1"/>
<comment type="subcellular location">
    <subcellularLocation>
        <location evidence="1">Membrane</location>
        <topology evidence="1">Multi-pass membrane protein</topology>
    </subcellularLocation>
</comment>
<feature type="transmembrane region" description="Helical" evidence="7">
    <location>
        <begin position="287"/>
        <end position="306"/>
    </location>
</feature>
<comment type="caution">
    <text evidence="9">The sequence shown here is derived from an EMBL/GenBank/DDBJ whole genome shotgun (WGS) entry which is preliminary data.</text>
</comment>
<dbReference type="OMA" id="WLSNIFC"/>
<keyword evidence="5 7" id="KW-1133">Transmembrane helix</keyword>
<dbReference type="PANTHER" id="PTHR10361:SF28">
    <property type="entry name" value="P3 PROTEIN-RELATED"/>
    <property type="match status" value="1"/>
</dbReference>
<dbReference type="Proteomes" id="UP001142055">
    <property type="component" value="Chromosome 2"/>
</dbReference>
<keyword evidence="8" id="KW-0732">Signal</keyword>
<name>A0A9Q0M4U1_BLOTA</name>
<comment type="similarity">
    <text evidence="2">Belongs to the bile acid:sodium symporter (BASS) (TC 2.A.28) family.</text>
</comment>
<reference evidence="9" key="1">
    <citation type="submission" date="2022-12" db="EMBL/GenBank/DDBJ databases">
        <title>Genome assemblies of Blomia tropicalis.</title>
        <authorList>
            <person name="Cui Y."/>
        </authorList>
    </citation>
    <scope>NUCLEOTIDE SEQUENCE</scope>
    <source>
        <tissue evidence="9">Adult mites</tissue>
    </source>
</reference>
<keyword evidence="3 7" id="KW-0812">Transmembrane</keyword>
<feature type="transmembrane region" description="Helical" evidence="7">
    <location>
        <begin position="217"/>
        <end position="240"/>
    </location>
</feature>
<organism evidence="9 10">
    <name type="scientific">Blomia tropicalis</name>
    <name type="common">Mite</name>
    <dbReference type="NCBI Taxonomy" id="40697"/>
    <lineage>
        <taxon>Eukaryota</taxon>
        <taxon>Metazoa</taxon>
        <taxon>Ecdysozoa</taxon>
        <taxon>Arthropoda</taxon>
        <taxon>Chelicerata</taxon>
        <taxon>Arachnida</taxon>
        <taxon>Acari</taxon>
        <taxon>Acariformes</taxon>
        <taxon>Sarcoptiformes</taxon>
        <taxon>Astigmata</taxon>
        <taxon>Glycyphagoidea</taxon>
        <taxon>Echimyopodidae</taxon>
        <taxon>Blomia</taxon>
    </lineage>
</organism>
<evidence type="ECO:0008006" key="11">
    <source>
        <dbReference type="Google" id="ProtNLM"/>
    </source>
</evidence>
<feature type="transmembrane region" description="Helical" evidence="7">
    <location>
        <begin position="247"/>
        <end position="267"/>
    </location>
</feature>
<accession>A0A9Q0M4U1</accession>
<feature type="transmembrane region" description="Helical" evidence="7">
    <location>
        <begin position="318"/>
        <end position="337"/>
    </location>
</feature>
<feature type="transmembrane region" description="Helical" evidence="7">
    <location>
        <begin position="411"/>
        <end position="431"/>
    </location>
</feature>
<evidence type="ECO:0000313" key="9">
    <source>
        <dbReference type="EMBL" id="KAJ6219241.1"/>
    </source>
</evidence>